<proteinExistence type="predicted"/>
<evidence type="ECO:0000313" key="2">
    <source>
        <dbReference type="Proteomes" id="UP000004208"/>
    </source>
</evidence>
<organism evidence="1 2">
    <name type="scientific">Corynebacterium genitalium ATCC 33030</name>
    <dbReference type="NCBI Taxonomy" id="585529"/>
    <lineage>
        <taxon>Bacteria</taxon>
        <taxon>Bacillati</taxon>
        <taxon>Actinomycetota</taxon>
        <taxon>Actinomycetes</taxon>
        <taxon>Mycobacteriales</taxon>
        <taxon>Corynebacteriaceae</taxon>
        <taxon>Corynebacterium</taxon>
    </lineage>
</organism>
<evidence type="ECO:0000313" key="1">
    <source>
        <dbReference type="EMBL" id="EFK54283.1"/>
    </source>
</evidence>
<dbReference type="STRING" id="585529.HMPREF0291_11940"/>
<dbReference type="Gene3D" id="3.30.310.50">
    <property type="entry name" value="Alpha-D-phosphohexomutase, C-terminal domain"/>
    <property type="match status" value="1"/>
</dbReference>
<sequence length="115" mass="12467">MYGVSMSETVTSTARVRLSSPGRCGKRLAAHFAQTIDATWDSDGSKGLFKFPDATCDVIGTDGVLMFSVEGPRDGVEEAERQVATRLIHIANEDDVVVEWLRGGETVARFSRDSA</sequence>
<dbReference type="EMBL" id="ACLJ02000003">
    <property type="protein sequence ID" value="EFK54283.1"/>
    <property type="molecule type" value="Genomic_DNA"/>
</dbReference>
<dbReference type="Pfam" id="PF09981">
    <property type="entry name" value="DUF2218"/>
    <property type="match status" value="1"/>
</dbReference>
<reference evidence="1" key="1">
    <citation type="submission" date="2010-06" db="EMBL/GenBank/DDBJ databases">
        <authorList>
            <person name="Muzny D."/>
            <person name="Qin X."/>
            <person name="Buhay C."/>
            <person name="Dugan-Rocha S."/>
            <person name="Ding Y."/>
            <person name="Chen G."/>
            <person name="Hawes A."/>
            <person name="Holder M."/>
            <person name="Jhangiani S."/>
            <person name="Johnson A."/>
            <person name="Khan Z."/>
            <person name="Li Z."/>
            <person name="Liu W."/>
            <person name="Liu X."/>
            <person name="Perez L."/>
            <person name="Shen H."/>
            <person name="Wang Q."/>
            <person name="Watt J."/>
            <person name="Xi L."/>
            <person name="Xin Y."/>
            <person name="Zhou J."/>
            <person name="Deng J."/>
            <person name="Jiang H."/>
            <person name="Liu Y."/>
            <person name="Qu J."/>
            <person name="Song X.-Z."/>
            <person name="Zhang L."/>
            <person name="Villasana D."/>
            <person name="Johnson A."/>
            <person name="Liu J."/>
            <person name="Liyanage D."/>
            <person name="Lorensuhewa L."/>
            <person name="Robinson T."/>
            <person name="Song A."/>
            <person name="Song B.-B."/>
            <person name="Dinh H."/>
            <person name="Thornton R."/>
            <person name="Coyle M."/>
            <person name="Francisco L."/>
            <person name="Jackson L."/>
            <person name="Javaid M."/>
            <person name="Korchina V."/>
            <person name="Kovar C."/>
            <person name="Mata R."/>
            <person name="Mathew T."/>
            <person name="Ngo R."/>
            <person name="Nguyen L."/>
            <person name="Nguyen N."/>
            <person name="Okwuonu G."/>
            <person name="Ongeri F."/>
            <person name="Pham C."/>
            <person name="Simmons D."/>
            <person name="Wilczek-Boney K."/>
            <person name="Hale W."/>
            <person name="Jakkamsetti A."/>
            <person name="Pham P."/>
            <person name="Ruth R."/>
            <person name="San Lucas F."/>
            <person name="Warren J."/>
            <person name="Zhang J."/>
            <person name="Zhao Z."/>
            <person name="Zhou C."/>
            <person name="Zhu D."/>
            <person name="Lee S."/>
            <person name="Bess C."/>
            <person name="Blankenburg K."/>
            <person name="Forbes L."/>
            <person name="Fu Q."/>
            <person name="Gubbala S."/>
            <person name="Hirani K."/>
            <person name="Jayaseelan J.C."/>
            <person name="Lara F."/>
            <person name="Munidasa M."/>
            <person name="Palculict T."/>
            <person name="Patil S."/>
            <person name="Pu L.-L."/>
            <person name="Saada N."/>
            <person name="Tang L."/>
            <person name="Weissenberger G."/>
            <person name="Zhu Y."/>
            <person name="Hemphill L."/>
            <person name="Shang Y."/>
            <person name="Youmans B."/>
            <person name="Ayvaz T."/>
            <person name="Ross M."/>
            <person name="Santibanez J."/>
            <person name="Aqrawi P."/>
            <person name="Gross S."/>
            <person name="Joshi V."/>
            <person name="Fowler G."/>
            <person name="Nazareth L."/>
            <person name="Reid J."/>
            <person name="Worley K."/>
            <person name="Petrosino J."/>
            <person name="Highlander S."/>
            <person name="Gibbs R."/>
        </authorList>
    </citation>
    <scope>NUCLEOTIDE SEQUENCE [LARGE SCALE GENOMIC DNA]</scope>
    <source>
        <strain evidence="1">ATCC 33030</strain>
    </source>
</reference>
<dbReference type="HOGENOM" id="CLU_127482_0_1_11"/>
<evidence type="ECO:0008006" key="3">
    <source>
        <dbReference type="Google" id="ProtNLM"/>
    </source>
</evidence>
<dbReference type="AlphaFoldDB" id="D7WDQ2"/>
<accession>D7WDQ2</accession>
<dbReference type="Proteomes" id="UP000004208">
    <property type="component" value="Unassembled WGS sequence"/>
</dbReference>
<dbReference type="InterPro" id="IPR014543">
    <property type="entry name" value="UCP028291"/>
</dbReference>
<protein>
    <recommendedName>
        <fullName evidence="3">DUF2218 domain-containing protein</fullName>
    </recommendedName>
</protein>
<keyword evidence="2" id="KW-1185">Reference proteome</keyword>
<name>D7WDQ2_9CORY</name>
<comment type="caution">
    <text evidence="1">The sequence shown here is derived from an EMBL/GenBank/DDBJ whole genome shotgun (WGS) entry which is preliminary data.</text>
</comment>
<dbReference type="eggNOG" id="COG3553">
    <property type="taxonomic scope" value="Bacteria"/>
</dbReference>
<gene>
    <name evidence="1" type="ORF">HMPREF0291_11940</name>
</gene>